<dbReference type="Pfam" id="PF02798">
    <property type="entry name" value="GST_N"/>
    <property type="match status" value="1"/>
</dbReference>
<dbReference type="Proteomes" id="UP001417504">
    <property type="component" value="Unassembled WGS sequence"/>
</dbReference>
<keyword evidence="2" id="KW-0689">Ribosomal protein</keyword>
<dbReference type="AlphaFoldDB" id="A0AAP0IK35"/>
<dbReference type="Pfam" id="PF00886">
    <property type="entry name" value="Ribosomal_S16"/>
    <property type="match status" value="1"/>
</dbReference>
<dbReference type="SUPFAM" id="SSF54565">
    <property type="entry name" value="Ribosomal protein S16"/>
    <property type="match status" value="1"/>
</dbReference>
<dbReference type="PANTHER" id="PTHR11260">
    <property type="entry name" value="GLUTATHIONE S-TRANSFERASE, GST, SUPERFAMILY, GST DOMAIN CONTAINING"/>
    <property type="match status" value="1"/>
</dbReference>
<dbReference type="InterPro" id="IPR023803">
    <property type="entry name" value="Ribosomal_bS16_dom_sf"/>
</dbReference>
<evidence type="ECO:0000313" key="6">
    <source>
        <dbReference type="EMBL" id="KAK9116938.1"/>
    </source>
</evidence>
<dbReference type="GO" id="GO:0006749">
    <property type="term" value="P:glutathione metabolic process"/>
    <property type="evidence" value="ECO:0007669"/>
    <property type="project" value="TreeGrafter"/>
</dbReference>
<dbReference type="SUPFAM" id="SSF52833">
    <property type="entry name" value="Thioredoxin-like"/>
    <property type="match status" value="1"/>
</dbReference>
<dbReference type="GO" id="GO:1990904">
    <property type="term" value="C:ribonucleoprotein complex"/>
    <property type="evidence" value="ECO:0007669"/>
    <property type="project" value="UniProtKB-KW"/>
</dbReference>
<evidence type="ECO:0000256" key="4">
    <source>
        <dbReference type="RuleBase" id="RU369102"/>
    </source>
</evidence>
<comment type="caution">
    <text evidence="6">The sequence shown here is derived from an EMBL/GenBank/DDBJ whole genome shotgun (WGS) entry which is preliminary data.</text>
</comment>
<feature type="domain" description="GST N-terminal" evidence="5">
    <location>
        <begin position="137"/>
        <end position="215"/>
    </location>
</feature>
<dbReference type="InterPro" id="IPR036249">
    <property type="entry name" value="Thioredoxin-like_sf"/>
</dbReference>
<dbReference type="EC" id="2.5.1.18" evidence="4"/>
<protein>
    <recommendedName>
        <fullName evidence="4">Glutathione S-transferase</fullName>
        <ecNumber evidence="4">2.5.1.18</ecNumber>
    </recommendedName>
</protein>
<dbReference type="EMBL" id="JBBNAE010000006">
    <property type="protein sequence ID" value="KAK9116938.1"/>
    <property type="molecule type" value="Genomic_DNA"/>
</dbReference>
<organism evidence="6 7">
    <name type="scientific">Stephania japonica</name>
    <dbReference type="NCBI Taxonomy" id="461633"/>
    <lineage>
        <taxon>Eukaryota</taxon>
        <taxon>Viridiplantae</taxon>
        <taxon>Streptophyta</taxon>
        <taxon>Embryophyta</taxon>
        <taxon>Tracheophyta</taxon>
        <taxon>Spermatophyta</taxon>
        <taxon>Magnoliopsida</taxon>
        <taxon>Ranunculales</taxon>
        <taxon>Menispermaceae</taxon>
        <taxon>Menispermoideae</taxon>
        <taxon>Cissampelideae</taxon>
        <taxon>Stephania</taxon>
    </lineage>
</organism>
<keyword evidence="4" id="KW-0808">Transferase</keyword>
<comment type="catalytic activity">
    <reaction evidence="4">
        <text>RX + glutathione = an S-substituted glutathione + a halide anion + H(+)</text>
        <dbReference type="Rhea" id="RHEA:16437"/>
        <dbReference type="ChEBI" id="CHEBI:15378"/>
        <dbReference type="ChEBI" id="CHEBI:16042"/>
        <dbReference type="ChEBI" id="CHEBI:17792"/>
        <dbReference type="ChEBI" id="CHEBI:57925"/>
        <dbReference type="ChEBI" id="CHEBI:90779"/>
        <dbReference type="EC" id="2.5.1.18"/>
    </reaction>
</comment>
<dbReference type="GO" id="GO:0005829">
    <property type="term" value="C:cytosol"/>
    <property type="evidence" value="ECO:0007669"/>
    <property type="project" value="UniProtKB-SubCell"/>
</dbReference>
<dbReference type="GO" id="GO:0004364">
    <property type="term" value="F:glutathione transferase activity"/>
    <property type="evidence" value="ECO:0007669"/>
    <property type="project" value="UniProtKB-UniRule"/>
</dbReference>
<accession>A0AAP0IK35</accession>
<dbReference type="InterPro" id="IPR004045">
    <property type="entry name" value="Glutathione_S-Trfase_N"/>
</dbReference>
<dbReference type="PROSITE" id="PS50404">
    <property type="entry name" value="GST_NTER"/>
    <property type="match status" value="1"/>
</dbReference>
<dbReference type="Gene3D" id="3.30.1320.10">
    <property type="match status" value="1"/>
</dbReference>
<name>A0AAP0IK35_9MAGN</name>
<dbReference type="GO" id="GO:0006412">
    <property type="term" value="P:translation"/>
    <property type="evidence" value="ECO:0007669"/>
    <property type="project" value="InterPro"/>
</dbReference>
<gene>
    <name evidence="6" type="ORF">Sjap_015885</name>
</gene>
<dbReference type="InterPro" id="IPR045073">
    <property type="entry name" value="Omega/Tau-like"/>
</dbReference>
<keyword evidence="3" id="KW-0687">Ribonucleoprotein</keyword>
<evidence type="ECO:0000256" key="3">
    <source>
        <dbReference type="ARBA" id="ARBA00023274"/>
    </source>
</evidence>
<comment type="similarity">
    <text evidence="1">Belongs to the bacterial ribosomal protein bS16 family.</text>
</comment>
<dbReference type="HAMAP" id="MF_00385">
    <property type="entry name" value="Ribosomal_bS16"/>
    <property type="match status" value="1"/>
</dbReference>
<comment type="subcellular location">
    <subcellularLocation>
        <location evidence="4">Cytoplasm</location>
        <location evidence="4">Cytosol</location>
    </subcellularLocation>
</comment>
<proteinExistence type="inferred from homology"/>
<dbReference type="PANTHER" id="PTHR11260:SF615">
    <property type="entry name" value="GLUTATHIONE S-TRANSFERASE U17"/>
    <property type="match status" value="1"/>
</dbReference>
<comment type="similarity">
    <text evidence="4">Belongs to the GST superfamily.</text>
</comment>
<evidence type="ECO:0000256" key="2">
    <source>
        <dbReference type="ARBA" id="ARBA00022980"/>
    </source>
</evidence>
<evidence type="ECO:0000259" key="5">
    <source>
        <dbReference type="PROSITE" id="PS50404"/>
    </source>
</evidence>
<evidence type="ECO:0000256" key="1">
    <source>
        <dbReference type="ARBA" id="ARBA00006668"/>
    </source>
</evidence>
<comment type="function">
    <text evidence="4">Is involved in the conjugation of reduced glutathione to a wide number of exogenous and endogenous hydrophobic electrophiles.</text>
</comment>
<evidence type="ECO:0000313" key="7">
    <source>
        <dbReference type="Proteomes" id="UP001417504"/>
    </source>
</evidence>
<dbReference type="GO" id="GO:0005840">
    <property type="term" value="C:ribosome"/>
    <property type="evidence" value="ECO:0007669"/>
    <property type="project" value="UniProtKB-KW"/>
</dbReference>
<keyword evidence="7" id="KW-1185">Reference proteome</keyword>
<reference evidence="6 7" key="1">
    <citation type="submission" date="2024-01" db="EMBL/GenBank/DDBJ databases">
        <title>Genome assemblies of Stephania.</title>
        <authorList>
            <person name="Yang L."/>
        </authorList>
    </citation>
    <scope>NUCLEOTIDE SEQUENCE [LARGE SCALE GENOMIC DNA]</scope>
    <source>
        <strain evidence="6">QJT</strain>
        <tissue evidence="6">Leaf</tissue>
    </source>
</reference>
<dbReference type="InterPro" id="IPR000307">
    <property type="entry name" value="Ribosomal_bS16"/>
</dbReference>
<dbReference type="Gene3D" id="3.40.30.10">
    <property type="entry name" value="Glutaredoxin"/>
    <property type="match status" value="1"/>
</dbReference>
<sequence>MITVSRISLRRLLKLHASVLETSSLKGLISKWLANKQLQIQEQYQSKMAVRLRLARFGCRNRPFYRVMAANSRSPRDGKHLEVLGYYNPLPGIGCPLVRSLLNQFNASFSELGFCLRHQWWSWAAKNKIGIEAMVVSEMKLLGSWRSPFVMRARIALNLKYVEYEVLEEKFGLKSNLLSNTTLYQEDPVLLHHNRPICESLIIVQYIDKNWTSSPFIMLSDPMTAPSNAFGLPT</sequence>
<dbReference type="NCBIfam" id="TIGR00002">
    <property type="entry name" value="S16"/>
    <property type="match status" value="1"/>
</dbReference>
<keyword evidence="4" id="KW-0963">Cytoplasm</keyword>
<dbReference type="GO" id="GO:0003735">
    <property type="term" value="F:structural constituent of ribosome"/>
    <property type="evidence" value="ECO:0007669"/>
    <property type="project" value="InterPro"/>
</dbReference>